<dbReference type="Proteomes" id="UP000305887">
    <property type="component" value="Unassembled WGS sequence"/>
</dbReference>
<dbReference type="AlphaFoldDB" id="A0A5C4MRB4"/>
<proteinExistence type="predicted"/>
<dbReference type="InterPro" id="IPR036365">
    <property type="entry name" value="PGBD-like_sf"/>
</dbReference>
<feature type="domain" description="Peptidoglycan binding-like" evidence="1">
    <location>
        <begin position="7"/>
        <end position="60"/>
    </location>
</feature>
<protein>
    <submittedName>
        <fullName evidence="2">TIGR02594 family protein</fullName>
    </submittedName>
</protein>
<comment type="caution">
    <text evidence="2">The sequence shown here is derived from an EMBL/GenBank/DDBJ whole genome shotgun (WGS) entry which is preliminary data.</text>
</comment>
<dbReference type="RefSeq" id="WP_139078157.1">
    <property type="nucleotide sequence ID" value="NZ_VDFU01000025.1"/>
</dbReference>
<dbReference type="Pfam" id="PF01471">
    <property type="entry name" value="PG_binding_1"/>
    <property type="match status" value="1"/>
</dbReference>
<dbReference type="InterPro" id="IPR013423">
    <property type="entry name" value="CHP02594"/>
</dbReference>
<organism evidence="2 3">
    <name type="scientific">Rubellimicrobium rubrum</name>
    <dbReference type="NCBI Taxonomy" id="2585369"/>
    <lineage>
        <taxon>Bacteria</taxon>
        <taxon>Pseudomonadati</taxon>
        <taxon>Pseudomonadota</taxon>
        <taxon>Alphaproteobacteria</taxon>
        <taxon>Rhodobacterales</taxon>
        <taxon>Roseobacteraceae</taxon>
        <taxon>Rubellimicrobium</taxon>
    </lineage>
</organism>
<accession>A0A5C4MRB4</accession>
<evidence type="ECO:0000313" key="2">
    <source>
        <dbReference type="EMBL" id="TNC47484.1"/>
    </source>
</evidence>
<dbReference type="SUPFAM" id="SSF47090">
    <property type="entry name" value="PGBD-like"/>
    <property type="match status" value="1"/>
</dbReference>
<reference evidence="2 3" key="1">
    <citation type="submission" date="2019-06" db="EMBL/GenBank/DDBJ databases">
        <title>YIM 131921 draft genome.</title>
        <authorList>
            <person name="Jiang L."/>
        </authorList>
    </citation>
    <scope>NUCLEOTIDE SEQUENCE [LARGE SCALE GENOMIC DNA]</scope>
    <source>
        <strain evidence="2 3">YIM 131921</strain>
    </source>
</reference>
<gene>
    <name evidence="2" type="ORF">FHG66_16525</name>
</gene>
<dbReference type="OrthoDB" id="5395100at2"/>
<dbReference type="InterPro" id="IPR036366">
    <property type="entry name" value="PGBDSf"/>
</dbReference>
<dbReference type="NCBIfam" id="TIGR02594">
    <property type="entry name" value="TIGR02594 family protein"/>
    <property type="match status" value="1"/>
</dbReference>
<evidence type="ECO:0000313" key="3">
    <source>
        <dbReference type="Proteomes" id="UP000305887"/>
    </source>
</evidence>
<name>A0A5C4MRB4_9RHOB</name>
<evidence type="ECO:0000259" key="1">
    <source>
        <dbReference type="Pfam" id="PF01471"/>
    </source>
</evidence>
<keyword evidence="3" id="KW-1185">Reference proteome</keyword>
<dbReference type="Gene3D" id="1.10.101.10">
    <property type="entry name" value="PGBD-like superfamily/PGBD"/>
    <property type="match status" value="1"/>
</dbReference>
<sequence>MPLENVDYEAIQRRLHKLGYNPGPIDGVRGRLTINAIKLFQSQNDLVVDGLVGPNTHAALFRGSSAGIAATHDLMPWMQEARRLIGLKEDVGPGSNPTLIDFGEALNIDYANDDVPWCGLFVAHCVGSSLPSEPLPTTPLLARAWRKFGQSCAPQSGSVLVFWRGSPDGIKGHVGFYEGEDPTHYHVLGGNQSDAVNVRRIERRRLLAARWPLSALAPTGQTLMASADSGVEASTTEA</sequence>
<dbReference type="EMBL" id="VDFU01000025">
    <property type="protein sequence ID" value="TNC47484.1"/>
    <property type="molecule type" value="Genomic_DNA"/>
</dbReference>
<dbReference type="InterPro" id="IPR002477">
    <property type="entry name" value="Peptidoglycan-bd-like"/>
</dbReference>